<evidence type="ECO:0000313" key="2">
    <source>
        <dbReference type="EMBL" id="KKD36636.1"/>
    </source>
</evidence>
<dbReference type="PATRIC" id="fig|1637645.4.peg.2413"/>
<accession>A0A0F5YCL0</accession>
<organism evidence="2 3">
    <name type="scientific">Limnoraphis robusta CS-951</name>
    <dbReference type="NCBI Taxonomy" id="1637645"/>
    <lineage>
        <taxon>Bacteria</taxon>
        <taxon>Bacillati</taxon>
        <taxon>Cyanobacteriota</taxon>
        <taxon>Cyanophyceae</taxon>
        <taxon>Oscillatoriophycideae</taxon>
        <taxon>Oscillatoriales</taxon>
        <taxon>Sirenicapillariaceae</taxon>
        <taxon>Limnoraphis</taxon>
    </lineage>
</organism>
<dbReference type="InterPro" id="IPR029063">
    <property type="entry name" value="SAM-dependent_MTases_sf"/>
</dbReference>
<evidence type="ECO:0000259" key="1">
    <source>
        <dbReference type="Pfam" id="PF08484"/>
    </source>
</evidence>
<dbReference type="SUPFAM" id="SSF53335">
    <property type="entry name" value="S-adenosyl-L-methionine-dependent methyltransferases"/>
    <property type="match status" value="1"/>
</dbReference>
<keyword evidence="2" id="KW-0489">Methyltransferase</keyword>
<protein>
    <submittedName>
        <fullName evidence="2">Methyltransferase</fullName>
    </submittedName>
</protein>
<dbReference type="Gene3D" id="3.40.50.720">
    <property type="entry name" value="NAD(P)-binding Rossmann-like Domain"/>
    <property type="match status" value="1"/>
</dbReference>
<dbReference type="Pfam" id="PF13489">
    <property type="entry name" value="Methyltransf_23"/>
    <property type="match status" value="1"/>
</dbReference>
<comment type="caution">
    <text evidence="2">The sequence shown here is derived from an EMBL/GenBank/DDBJ whole genome shotgun (WGS) entry which is preliminary data.</text>
</comment>
<gene>
    <name evidence="2" type="ORF">WN50_18695</name>
</gene>
<feature type="domain" description="C-methyltransferase" evidence="1">
    <location>
        <begin position="264"/>
        <end position="383"/>
    </location>
</feature>
<dbReference type="AlphaFoldDB" id="A0A0F5YCL0"/>
<proteinExistence type="predicted"/>
<dbReference type="Proteomes" id="UP000033607">
    <property type="component" value="Unassembled WGS sequence"/>
</dbReference>
<keyword evidence="2" id="KW-0808">Transferase</keyword>
<dbReference type="Gene3D" id="3.40.50.150">
    <property type="entry name" value="Vaccinia Virus protein VP39"/>
    <property type="match status" value="1"/>
</dbReference>
<dbReference type="CDD" id="cd02440">
    <property type="entry name" value="AdoMet_MTases"/>
    <property type="match status" value="1"/>
</dbReference>
<reference evidence="2 3" key="1">
    <citation type="submission" date="2015-06" db="EMBL/GenBank/DDBJ databases">
        <title>Draft genome assembly of filamentous brackish cyanobacterium Limnoraphis robusta strain CS-951.</title>
        <authorList>
            <person name="Willis A."/>
            <person name="Parks M."/>
            <person name="Burford M.A."/>
        </authorList>
    </citation>
    <scope>NUCLEOTIDE SEQUENCE [LARGE SCALE GENOMIC DNA]</scope>
    <source>
        <strain evidence="2 3">CS-951</strain>
    </source>
</reference>
<evidence type="ECO:0000313" key="3">
    <source>
        <dbReference type="Proteomes" id="UP000033607"/>
    </source>
</evidence>
<dbReference type="RefSeq" id="WP_046280087.1">
    <property type="nucleotide sequence ID" value="NZ_LATL02000119.1"/>
</dbReference>
<dbReference type="EMBL" id="LATL02000119">
    <property type="protein sequence ID" value="KKD36636.1"/>
    <property type="molecule type" value="Genomic_DNA"/>
</dbReference>
<dbReference type="Pfam" id="PF08484">
    <property type="entry name" value="Methyltransf_14"/>
    <property type="match status" value="1"/>
</dbReference>
<dbReference type="InterPro" id="IPR013691">
    <property type="entry name" value="MeTrfase_14"/>
</dbReference>
<dbReference type="InterPro" id="IPR038576">
    <property type="entry name" value="Methyltransf_Zn-bd_dom_put_sf"/>
</dbReference>
<dbReference type="GO" id="GO:0008168">
    <property type="term" value="F:methyltransferase activity"/>
    <property type="evidence" value="ECO:0007669"/>
    <property type="project" value="UniProtKB-KW"/>
</dbReference>
<dbReference type="Gene3D" id="6.20.50.110">
    <property type="entry name" value="Methyltransferase, zinc-binding domain"/>
    <property type="match status" value="1"/>
</dbReference>
<dbReference type="GO" id="GO:0032259">
    <property type="term" value="P:methylation"/>
    <property type="evidence" value="ECO:0007669"/>
    <property type="project" value="UniProtKB-KW"/>
</dbReference>
<name>A0A0F5YCL0_9CYAN</name>
<sequence length="395" mass="45218">MNTISQSTCPVCGSSEWNIFFEMADVPVFCNLLWPDQQDAQNCNRGDLHLAFCSHCGFISNVAFDPARLEYTQSYENALDFSPRFQEYAKSLAMRLIERHHLQEKTILEIGSGKGEFLILLSELGNNQGIGFDPSYVPLEEHQKAQDKVEFIQDYYSERYAEYQGDFICCRHTLEHIPQPMQLLKSIQHTIGETKPGIFFEVPNALDTFERLSIWDIIYEHCGYFSPVSLTYAFSCCGFEVDNIEEDFNGQFLCIEAHPGEIVTTLTAEQTEKVQQFAEEIQRFKTVFDQKIRTWKNKLEAYVAEGKRVVVWGAGSKGVTFLNFLKMQNPIEYIVDINPRKQGMYVPGTGQKIVPPEFLSEYKPDVVIVMNPIYQDEIKTMLANMGLNCTLETGV</sequence>
<dbReference type="PANTHER" id="PTHR43861">
    <property type="entry name" value="TRANS-ACONITATE 2-METHYLTRANSFERASE-RELATED"/>
    <property type="match status" value="1"/>
</dbReference>
<dbReference type="OrthoDB" id="9787662at2"/>